<feature type="chain" id="PRO_5002871882" description="Multicopper oxidase CueO" evidence="9">
    <location>
        <begin position="21"/>
        <end position="519"/>
    </location>
</feature>
<dbReference type="EMBL" id="CP001280">
    <property type="protein sequence ID" value="ACK51209.1"/>
    <property type="molecule type" value="Genomic_DNA"/>
</dbReference>
<evidence type="ECO:0000256" key="6">
    <source>
        <dbReference type="ARBA" id="ARBA00042896"/>
    </source>
</evidence>
<keyword evidence="3" id="KW-0560">Oxidoreductase</keyword>
<evidence type="ECO:0000313" key="12">
    <source>
        <dbReference type="EMBL" id="ACK51209.1"/>
    </source>
</evidence>
<dbReference type="EC" id="1.16.3.4" evidence="4"/>
<keyword evidence="13" id="KW-1185">Reference proteome</keyword>
<dbReference type="SUPFAM" id="SSF49503">
    <property type="entry name" value="Cupredoxins"/>
    <property type="match status" value="3"/>
</dbReference>
<protein>
    <recommendedName>
        <fullName evidence="5">Multicopper oxidase CueO</fullName>
        <ecNumber evidence="4">1.16.3.4</ecNumber>
    </recommendedName>
    <alternativeName>
        <fullName evidence="6">Copper efflux oxidase</fullName>
    </alternativeName>
    <alternativeName>
        <fullName evidence="7">Cuprous oxidase</fullName>
    </alternativeName>
</protein>
<feature type="signal peptide" evidence="9">
    <location>
        <begin position="1"/>
        <end position="20"/>
    </location>
</feature>
<evidence type="ECO:0000256" key="8">
    <source>
        <dbReference type="ARBA" id="ARBA00048092"/>
    </source>
</evidence>
<dbReference type="InterPro" id="IPR011707">
    <property type="entry name" value="Cu-oxidase-like_N"/>
</dbReference>
<evidence type="ECO:0000256" key="7">
    <source>
        <dbReference type="ARBA" id="ARBA00043090"/>
    </source>
</evidence>
<dbReference type="HOGENOM" id="CLU_009100_2_4_5"/>
<dbReference type="Proteomes" id="UP000002257">
    <property type="component" value="Chromosome"/>
</dbReference>
<evidence type="ECO:0000259" key="10">
    <source>
        <dbReference type="Pfam" id="PF07731"/>
    </source>
</evidence>
<dbReference type="NCBIfam" id="NF008205">
    <property type="entry name" value="PRK10965.1"/>
    <property type="match status" value="1"/>
</dbReference>
<reference evidence="12 13" key="1">
    <citation type="journal article" date="2010" name="J. Bacteriol.">
        <title>Complete genome sequence of the aerobic facultative methanotroph Methylocella silvestris BL2.</title>
        <authorList>
            <person name="Chen Y."/>
            <person name="Crombie A."/>
            <person name="Rahman M.T."/>
            <person name="Dedysh S.N."/>
            <person name="Liesack W."/>
            <person name="Stott M.B."/>
            <person name="Alam M."/>
            <person name="Theisen A.R."/>
            <person name="Murrell J.C."/>
            <person name="Dunfield P.F."/>
        </authorList>
    </citation>
    <scope>NUCLEOTIDE SEQUENCE [LARGE SCALE GENOMIC DNA]</scope>
    <source>
        <strain evidence="13">DSM 15510 / CIP 108128 / LMG 27833 / NCIMB 13906 / BL2</strain>
    </source>
</reference>
<gene>
    <name evidence="12" type="ordered locus">Msil_2277</name>
</gene>
<dbReference type="STRING" id="395965.Msil_2277"/>
<keyword evidence="9" id="KW-0732">Signal</keyword>
<dbReference type="InterPro" id="IPR002355">
    <property type="entry name" value="Cu_oxidase_Cu_BS"/>
</dbReference>
<dbReference type="CDD" id="cd13890">
    <property type="entry name" value="CuRO_3_CueO_FtsP"/>
    <property type="match status" value="1"/>
</dbReference>
<dbReference type="PROSITE" id="PS51318">
    <property type="entry name" value="TAT"/>
    <property type="match status" value="1"/>
</dbReference>
<organism evidence="12 13">
    <name type="scientific">Methylocella silvestris (strain DSM 15510 / CIP 108128 / LMG 27833 / NCIMB 13906 / BL2)</name>
    <dbReference type="NCBI Taxonomy" id="395965"/>
    <lineage>
        <taxon>Bacteria</taxon>
        <taxon>Pseudomonadati</taxon>
        <taxon>Pseudomonadota</taxon>
        <taxon>Alphaproteobacteria</taxon>
        <taxon>Hyphomicrobiales</taxon>
        <taxon>Beijerinckiaceae</taxon>
        <taxon>Methylocella</taxon>
    </lineage>
</organism>
<accession>B8ET71</accession>
<dbReference type="OrthoDB" id="9757546at2"/>
<evidence type="ECO:0000313" key="13">
    <source>
        <dbReference type="Proteomes" id="UP000002257"/>
    </source>
</evidence>
<evidence type="ECO:0000256" key="4">
    <source>
        <dbReference type="ARBA" id="ARBA00038978"/>
    </source>
</evidence>
<dbReference type="Pfam" id="PF07732">
    <property type="entry name" value="Cu-oxidase_3"/>
    <property type="match status" value="1"/>
</dbReference>
<dbReference type="RefSeq" id="WP_012591278.1">
    <property type="nucleotide sequence ID" value="NC_011666.1"/>
</dbReference>
<dbReference type="KEGG" id="msl:Msil_2277"/>
<comment type="subunit">
    <text evidence="1">Monomer.</text>
</comment>
<comment type="catalytic activity">
    <reaction evidence="8">
        <text>4 Cu(+) + O2 + 4 H(+) = 4 Cu(2+) + 2 H2O</text>
        <dbReference type="Rhea" id="RHEA:30083"/>
        <dbReference type="ChEBI" id="CHEBI:15377"/>
        <dbReference type="ChEBI" id="CHEBI:15378"/>
        <dbReference type="ChEBI" id="CHEBI:15379"/>
        <dbReference type="ChEBI" id="CHEBI:29036"/>
        <dbReference type="ChEBI" id="CHEBI:49552"/>
        <dbReference type="EC" id="1.16.3.4"/>
    </reaction>
    <physiologicalReaction direction="left-to-right" evidence="8">
        <dbReference type="Rhea" id="RHEA:30084"/>
    </physiologicalReaction>
</comment>
<dbReference type="PANTHER" id="PTHR48267">
    <property type="entry name" value="CUPREDOXIN SUPERFAMILY PROTEIN"/>
    <property type="match status" value="1"/>
</dbReference>
<dbReference type="GO" id="GO:0016491">
    <property type="term" value="F:oxidoreductase activity"/>
    <property type="evidence" value="ECO:0007669"/>
    <property type="project" value="UniProtKB-KW"/>
</dbReference>
<dbReference type="GO" id="GO:0005507">
    <property type="term" value="F:copper ion binding"/>
    <property type="evidence" value="ECO:0007669"/>
    <property type="project" value="InterPro"/>
</dbReference>
<evidence type="ECO:0000256" key="5">
    <source>
        <dbReference type="ARBA" id="ARBA00041027"/>
    </source>
</evidence>
<dbReference type="Pfam" id="PF07731">
    <property type="entry name" value="Cu-oxidase_2"/>
    <property type="match status" value="1"/>
</dbReference>
<keyword evidence="2" id="KW-0479">Metal-binding</keyword>
<dbReference type="CDD" id="cd04232">
    <property type="entry name" value="CuRO_1_CueO_FtsP"/>
    <property type="match status" value="1"/>
</dbReference>
<evidence type="ECO:0000256" key="3">
    <source>
        <dbReference type="ARBA" id="ARBA00023002"/>
    </source>
</evidence>
<dbReference type="PROSITE" id="PS00080">
    <property type="entry name" value="MULTICOPPER_OXIDASE2"/>
    <property type="match status" value="1"/>
</dbReference>
<dbReference type="Gene3D" id="2.60.40.420">
    <property type="entry name" value="Cupredoxins - blue copper proteins"/>
    <property type="match status" value="3"/>
</dbReference>
<name>B8ET71_METSB</name>
<evidence type="ECO:0000256" key="2">
    <source>
        <dbReference type="ARBA" id="ARBA00022723"/>
    </source>
</evidence>
<dbReference type="InterPro" id="IPR045087">
    <property type="entry name" value="Cu-oxidase_fam"/>
</dbReference>
<proteinExistence type="predicted"/>
<dbReference type="CDD" id="cd13867">
    <property type="entry name" value="CuRO_2_CueO_FtsP"/>
    <property type="match status" value="1"/>
</dbReference>
<dbReference type="eggNOG" id="COG2132">
    <property type="taxonomic scope" value="Bacteria"/>
</dbReference>
<evidence type="ECO:0000256" key="1">
    <source>
        <dbReference type="ARBA" id="ARBA00011245"/>
    </source>
</evidence>
<feature type="domain" description="Plastocyanin-like" evidence="10">
    <location>
        <begin position="408"/>
        <end position="518"/>
    </location>
</feature>
<evidence type="ECO:0000259" key="11">
    <source>
        <dbReference type="Pfam" id="PF07732"/>
    </source>
</evidence>
<dbReference type="InterPro" id="IPR006311">
    <property type="entry name" value="TAT_signal"/>
</dbReference>
<dbReference type="AlphaFoldDB" id="B8ET71"/>
<dbReference type="InterPro" id="IPR008972">
    <property type="entry name" value="Cupredoxin"/>
</dbReference>
<dbReference type="InterPro" id="IPR011706">
    <property type="entry name" value="Cu-oxidase_C"/>
</dbReference>
<dbReference type="PANTHER" id="PTHR48267:SF1">
    <property type="entry name" value="BILIRUBIN OXIDASE"/>
    <property type="match status" value="1"/>
</dbReference>
<sequence length="519" mass="56251">MTAISRRGVCAAGTTIAAMAALRLRPAAARDAVRPALPIPQELRPDARGEIAFTAEAGATSFMPGARTATYGYNGPFLGPALRLRRGETVTIDFTNNLPVPTTVHWHGLVIPGDVDGGPHRPVAPGQHWRPALSVDQPAATLWFHPHFYPTTAAQVTKGLAGLLIIDDEDADRLALPSRWGVNDIPLIIQDRRFGEDGQFFDRMNITAVTSGYVGDVPLVNGVRYPEARVARGWARLRLLDGSNARSYMLTASDGRPLFVIGSDGGLLESPVELKQIMIHAGERFEIMVDCRSGAPFDLVTLPVGEPIMRLPPFDDSVPLVTIRPDGADMPGQLPASLANLPQTPAELPPISQQLVMKMFRDEEGMMPLMKAGLAMGKSGKIDAAVIARVTKLIVDQPELSEAAQLSANGVNGRPFALDEPLFAAPRNQPLRWRISEGDDQMLHPVHIHGCQFRILSERGQPPEAYRAGWKDIAPISAGGYSDILVSFPYPADPHAPYMAHCHILEHEDSGMMAQFTVA</sequence>
<feature type="domain" description="Plastocyanin-like" evidence="11">
    <location>
        <begin position="59"/>
        <end position="169"/>
    </location>
</feature>
<evidence type="ECO:0000256" key="9">
    <source>
        <dbReference type="SAM" id="SignalP"/>
    </source>
</evidence>